<evidence type="ECO:0000313" key="2">
    <source>
        <dbReference type="Proteomes" id="UP000826709"/>
    </source>
</evidence>
<dbReference type="EMBL" id="CP037968">
    <property type="protein sequence ID" value="QYZ78391.1"/>
    <property type="molecule type" value="Genomic_DNA"/>
</dbReference>
<sequence>MIRIQTECLRPDGPDPPDLFPAPVWSGGAEMLENETVISAVCTYADAEKGLLREGIAAVELPEEFVAVLPEYEEHFGERNRFLWQWCWKILYEEDPAFGFSSVPPACRRDAALVKLFIILATTVTDDVSDRHQNRRLLEVMLQVPFRRDDLQVPGDLKPEEARRVRYLAALFDEIYARVEAAPRWAEFGDLFFFDLVQTWNSFRYAYLINRHPEAISHAENLSYNSHNMTIYICGTVDVLYSPALRKEDLPYLRELVWYGQQMVRIGNWVGTWEREVGEGDYSSGVMSWALAYGLITPADIAAHRASGDDAAFLSYLRDANVEERLMEEWEEDHRRVREISGQIRSVDAAEYIWGLETLMAYFLACRGLI</sequence>
<keyword evidence="2" id="KW-1185">Reference proteome</keyword>
<dbReference type="Proteomes" id="UP000826709">
    <property type="component" value="Chromosome"/>
</dbReference>
<dbReference type="OrthoDB" id="255611at2157"/>
<dbReference type="AlphaFoldDB" id="A0A8G1EFS0"/>
<reference evidence="1" key="2">
    <citation type="submission" date="2019-03" db="EMBL/GenBank/DDBJ databases">
        <authorList>
            <person name="Chen S.-C."/>
            <person name="Wu S.-Y."/>
            <person name="Lai M.-C."/>
        </authorList>
    </citation>
    <scope>NUCLEOTIDE SEQUENCE</scope>
    <source>
        <strain evidence="1">ML15</strain>
    </source>
</reference>
<organism evidence="1 2">
    <name type="scientific">Methanofollis formosanus</name>
    <dbReference type="NCBI Taxonomy" id="299308"/>
    <lineage>
        <taxon>Archaea</taxon>
        <taxon>Methanobacteriati</taxon>
        <taxon>Methanobacteriota</taxon>
        <taxon>Stenosarchaea group</taxon>
        <taxon>Methanomicrobia</taxon>
        <taxon>Methanomicrobiales</taxon>
        <taxon>Methanomicrobiaceae</taxon>
        <taxon>Methanofollis</taxon>
    </lineage>
</organism>
<gene>
    <name evidence="1" type="ORF">E2N92_02550</name>
</gene>
<proteinExistence type="predicted"/>
<name>A0A8G1EFS0_9EURY</name>
<dbReference type="RefSeq" id="WP_220682143.1">
    <property type="nucleotide sequence ID" value="NZ_CP037968.1"/>
</dbReference>
<evidence type="ECO:0000313" key="1">
    <source>
        <dbReference type="EMBL" id="QYZ78391.1"/>
    </source>
</evidence>
<evidence type="ECO:0008006" key="3">
    <source>
        <dbReference type="Google" id="ProtNLM"/>
    </source>
</evidence>
<dbReference type="KEGG" id="mfk:E2N92_02550"/>
<dbReference type="InterPro" id="IPR008949">
    <property type="entry name" value="Isoprenoid_synthase_dom_sf"/>
</dbReference>
<reference evidence="1" key="1">
    <citation type="journal article" date="2005" name="Int. J. Syst. Evol. Microbiol.">
        <title>Methanofollis formosanus sp. nov., isolated from a fish pond.</title>
        <authorList>
            <person name="Wu S.Y."/>
            <person name="Chen S.C."/>
            <person name="Lai M.C."/>
        </authorList>
    </citation>
    <scope>NUCLEOTIDE SEQUENCE</scope>
    <source>
        <strain evidence="1">ML15</strain>
    </source>
</reference>
<accession>A0A8G1EFS0</accession>
<dbReference type="SUPFAM" id="SSF48576">
    <property type="entry name" value="Terpenoid synthases"/>
    <property type="match status" value="1"/>
</dbReference>
<protein>
    <recommendedName>
        <fullName evidence="3">Terpene synthase</fullName>
    </recommendedName>
</protein>